<proteinExistence type="predicted"/>
<evidence type="ECO:0000256" key="1">
    <source>
        <dbReference type="SAM" id="Phobius"/>
    </source>
</evidence>
<name>A0A087T1U4_STEMI</name>
<feature type="transmembrane region" description="Helical" evidence="1">
    <location>
        <begin position="12"/>
        <end position="31"/>
    </location>
</feature>
<keyword evidence="3" id="KW-1185">Reference proteome</keyword>
<feature type="transmembrane region" description="Helical" evidence="1">
    <location>
        <begin position="101"/>
        <end position="127"/>
    </location>
</feature>
<keyword evidence="1" id="KW-0812">Transmembrane</keyword>
<keyword evidence="1" id="KW-1133">Transmembrane helix</keyword>
<dbReference type="OrthoDB" id="6417832at2759"/>
<protein>
    <submittedName>
        <fullName evidence="2">Uncharacterized protein</fullName>
    </submittedName>
</protein>
<accession>A0A087T1U4</accession>
<reference evidence="2 3" key="1">
    <citation type="submission" date="2013-11" db="EMBL/GenBank/DDBJ databases">
        <title>Genome sequencing of Stegodyphus mimosarum.</title>
        <authorList>
            <person name="Bechsgaard J."/>
        </authorList>
    </citation>
    <scope>NUCLEOTIDE SEQUENCE [LARGE SCALE GENOMIC DNA]</scope>
</reference>
<evidence type="ECO:0000313" key="3">
    <source>
        <dbReference type="Proteomes" id="UP000054359"/>
    </source>
</evidence>
<dbReference type="Proteomes" id="UP000054359">
    <property type="component" value="Unassembled WGS sequence"/>
</dbReference>
<gene>
    <name evidence="2" type="ORF">X975_09442</name>
</gene>
<evidence type="ECO:0000313" key="2">
    <source>
        <dbReference type="EMBL" id="KFM59083.1"/>
    </source>
</evidence>
<organism evidence="2 3">
    <name type="scientific">Stegodyphus mimosarum</name>
    <name type="common">African social velvet spider</name>
    <dbReference type="NCBI Taxonomy" id="407821"/>
    <lineage>
        <taxon>Eukaryota</taxon>
        <taxon>Metazoa</taxon>
        <taxon>Ecdysozoa</taxon>
        <taxon>Arthropoda</taxon>
        <taxon>Chelicerata</taxon>
        <taxon>Arachnida</taxon>
        <taxon>Araneae</taxon>
        <taxon>Araneomorphae</taxon>
        <taxon>Entelegynae</taxon>
        <taxon>Eresoidea</taxon>
        <taxon>Eresidae</taxon>
        <taxon>Stegodyphus</taxon>
    </lineage>
</organism>
<dbReference type="EMBL" id="KK113012">
    <property type="protein sequence ID" value="KFM59083.1"/>
    <property type="molecule type" value="Genomic_DNA"/>
</dbReference>
<dbReference type="OMA" id="CFLMFVC"/>
<dbReference type="AlphaFoldDB" id="A0A087T1U4"/>
<feature type="non-terminal residue" evidence="2">
    <location>
        <position position="167"/>
    </location>
</feature>
<feature type="transmembrane region" description="Helical" evidence="1">
    <location>
        <begin position="139"/>
        <end position="161"/>
    </location>
</feature>
<sequence length="167" mass="18666">MEGETKPPHELLLAQLILSAVVIGLVGHATYESFYEIPKYIFEFQRGKHYFRLAGKTRVVINEFRLSPTVLFLLTASSAYFFVNLLLYCTNKIIKEPILNGTILILMQDVVFCFLMFACSIAAVAYPGERATGSRETEIIIASGVSMFCCVSSGVGVYYSYKVYKGL</sequence>
<keyword evidence="1" id="KW-0472">Membrane</keyword>
<feature type="transmembrane region" description="Helical" evidence="1">
    <location>
        <begin position="70"/>
        <end position="89"/>
    </location>
</feature>